<reference evidence="3" key="2">
    <citation type="journal article" date="2016" name="Int. J. Syst. Evol. Microbiol.">
        <title>Lawsonella clevelandensis gen. nov., sp. nov., a new member of the suborder Corynebacterineae isolated from human abscesses.</title>
        <authorList>
            <person name="Bell M.E."/>
            <person name="Bernard K.A."/>
            <person name="Harrington S.M."/>
            <person name="Patel N.B."/>
            <person name="Tucker T.A."/>
            <person name="Metcalfe M.G."/>
            <person name="McQuiston J.R."/>
        </authorList>
    </citation>
    <scope>NUCLEOTIDE SEQUENCE</scope>
    <source>
        <strain evidence="3">X1698</strain>
    </source>
</reference>
<accession>A0A0M5L7R5</accession>
<dbReference type="SUPFAM" id="SSF55729">
    <property type="entry name" value="Acyl-CoA N-acyltransferases (Nat)"/>
    <property type="match status" value="1"/>
</dbReference>
<evidence type="ECO:0000313" key="3">
    <source>
        <dbReference type="EMBL" id="ALE18592.1"/>
    </source>
</evidence>
<gene>
    <name evidence="4" type="primary">wecD</name>
    <name evidence="3" type="ORF">AL705_01410</name>
    <name evidence="4" type="ORF">LC603019_00294</name>
</gene>
<name>A0A0M5L7R5_9ACTN</name>
<dbReference type="PANTHER" id="PTHR13947">
    <property type="entry name" value="GNAT FAMILY N-ACETYLTRANSFERASE"/>
    <property type="match status" value="1"/>
</dbReference>
<feature type="domain" description="N-acetyltransferase" evidence="2">
    <location>
        <begin position="9"/>
        <end position="167"/>
    </location>
</feature>
<dbReference type="Proteomes" id="UP000324288">
    <property type="component" value="Chromosome"/>
</dbReference>
<reference evidence="4 6" key="3">
    <citation type="submission" date="2019-04" db="EMBL/GenBank/DDBJ databases">
        <authorList>
            <person name="Seth-Smith MB H."/>
            <person name="Seth-Smith H."/>
        </authorList>
    </citation>
    <scope>NUCLEOTIDE SEQUENCE [LARGE SCALE GENOMIC DNA]</scope>
    <source>
        <strain evidence="4">USB-603019</strain>
    </source>
</reference>
<evidence type="ECO:0000313" key="6">
    <source>
        <dbReference type="Proteomes" id="UP000324288"/>
    </source>
</evidence>
<evidence type="ECO:0000259" key="2">
    <source>
        <dbReference type="PROSITE" id="PS51186"/>
    </source>
</evidence>
<keyword evidence="6" id="KW-1185">Reference proteome</keyword>
<dbReference type="RefSeq" id="WP_053961495.1">
    <property type="nucleotide sequence ID" value="NZ_CAJPTR010000001.1"/>
</dbReference>
<dbReference type="PATRIC" id="fig|1528099.3.peg.290"/>
<dbReference type="AlphaFoldDB" id="A0A0M5L7R5"/>
<dbReference type="EMBL" id="CP012390">
    <property type="protein sequence ID" value="ALE18592.1"/>
    <property type="molecule type" value="Genomic_DNA"/>
</dbReference>
<organism evidence="3 5">
    <name type="scientific">Lawsonella clevelandensis</name>
    <dbReference type="NCBI Taxonomy" id="1528099"/>
    <lineage>
        <taxon>Bacteria</taxon>
        <taxon>Bacillati</taxon>
        <taxon>Actinomycetota</taxon>
        <taxon>Actinomycetes</taxon>
        <taxon>Mycobacteriales</taxon>
        <taxon>Lawsonellaceae</taxon>
        <taxon>Lawsonella</taxon>
    </lineage>
</organism>
<dbReference type="Proteomes" id="UP000068137">
    <property type="component" value="Chromosome"/>
</dbReference>
<dbReference type="EMBL" id="LR584267">
    <property type="protein sequence ID" value="VHN99880.1"/>
    <property type="molecule type" value="Genomic_DNA"/>
</dbReference>
<evidence type="ECO:0000313" key="4">
    <source>
        <dbReference type="EMBL" id="VHN99880.1"/>
    </source>
</evidence>
<dbReference type="GO" id="GO:0008080">
    <property type="term" value="F:N-acetyltransferase activity"/>
    <property type="evidence" value="ECO:0007669"/>
    <property type="project" value="InterPro"/>
</dbReference>
<dbReference type="PROSITE" id="PS51186">
    <property type="entry name" value="GNAT"/>
    <property type="match status" value="1"/>
</dbReference>
<dbReference type="Pfam" id="PF00583">
    <property type="entry name" value="Acetyltransf_1"/>
    <property type="match status" value="1"/>
</dbReference>
<evidence type="ECO:0000256" key="1">
    <source>
        <dbReference type="ARBA" id="ARBA00022679"/>
    </source>
</evidence>
<keyword evidence="1 4" id="KW-0808">Transferase</keyword>
<reference evidence="3 5" key="1">
    <citation type="journal article" date="2015" name="Genome Announc.">
        <title>Complete Genome Sequences for Two Strains of a Novel Fastidious, Partially Acid-Fast, Gram-Positive Corynebacterineae Bacterium, Derived from Human Clinical Samples.</title>
        <authorList>
            <person name="Nicholson A.C."/>
            <person name="Bell M."/>
            <person name="Humrighouse B.W."/>
            <person name="McQuiston J.R."/>
        </authorList>
    </citation>
    <scope>NUCLEOTIDE SEQUENCE [LARGE SCALE GENOMIC DNA]</scope>
    <source>
        <strain evidence="3 5">X1698</strain>
    </source>
</reference>
<dbReference type="PANTHER" id="PTHR13947:SF37">
    <property type="entry name" value="LD18367P"/>
    <property type="match status" value="1"/>
</dbReference>
<dbReference type="Gene3D" id="3.40.630.30">
    <property type="match status" value="1"/>
</dbReference>
<dbReference type="InterPro" id="IPR050769">
    <property type="entry name" value="NAT_camello-type"/>
</dbReference>
<dbReference type="OrthoDB" id="273614at2"/>
<proteinExistence type="predicted"/>
<dbReference type="KEGG" id="cbq:AL705_01410"/>
<dbReference type="InterPro" id="IPR000182">
    <property type="entry name" value="GNAT_dom"/>
</dbReference>
<dbReference type="CDD" id="cd04301">
    <property type="entry name" value="NAT_SF"/>
    <property type="match status" value="1"/>
</dbReference>
<dbReference type="STRING" id="1528099.AL705_01410"/>
<sequence>MSNPSPDGVIIRAMRESDLVGVGEMTATTYIPYEEPNSPYIDILRDVAPRFREATAHFVAEETATGDILGAVTLAAGGSPWAAIAADDEIEMRMLAVDESARGRGIGTALVHRCQEFAGRQRYRQLVLSSRENMTNAHRLYERAGFTLDPARFWDPIPGLTVRCYVWLVATATR</sequence>
<protein>
    <submittedName>
        <fullName evidence="4">dTDP-fucosamine acetyltransferase</fullName>
    </submittedName>
</protein>
<evidence type="ECO:0000313" key="5">
    <source>
        <dbReference type="Proteomes" id="UP000068137"/>
    </source>
</evidence>
<dbReference type="InterPro" id="IPR016181">
    <property type="entry name" value="Acyl_CoA_acyltransferase"/>
</dbReference>
<dbReference type="GeneID" id="84894290"/>